<dbReference type="RefSeq" id="WP_146991863.1">
    <property type="nucleotide sequence ID" value="NZ_VITY01000017.1"/>
</dbReference>
<dbReference type="InterPro" id="IPR001753">
    <property type="entry name" value="Enoyl-CoA_hydra/iso"/>
</dbReference>
<accession>A0A560L0N8</accession>
<comment type="caution">
    <text evidence="2">The sequence shown here is derived from an EMBL/GenBank/DDBJ whole genome shotgun (WGS) entry which is preliminary data.</text>
</comment>
<dbReference type="Gene3D" id="1.10.12.10">
    <property type="entry name" value="Lyase 2-enoyl-coa Hydratase, Chain A, domain 2"/>
    <property type="match status" value="1"/>
</dbReference>
<dbReference type="OrthoDB" id="9781757at2"/>
<evidence type="ECO:0000256" key="1">
    <source>
        <dbReference type="ARBA" id="ARBA00005254"/>
    </source>
</evidence>
<gene>
    <name evidence="2" type="ORF">FBZ93_11795</name>
</gene>
<protein>
    <submittedName>
        <fullName evidence="2">2-(1,2-epoxy-1,2-dihydrophenyl)acetyl-CoA isomerase</fullName>
    </submittedName>
</protein>
<keyword evidence="2" id="KW-0413">Isomerase</keyword>
<proteinExistence type="inferred from homology"/>
<sequence length="257" mass="27885">MSGVKRERDGKVGILTLNDPASLNAMTPELLGDLARAVGEMGVDPGIRALVLTGEGRGFCSGQNLKAFNSLGDNIYVGVMKHYWPALQALRECRMPVVVAVNGVAAGGGFSLAMSGDIILTARSASFIQVFSRIGLVPDLGSTWLLPRLIGRQRALDLMLLNEPLSAERAKEWGLVRDVVDDAKLLDEAKVLAGRLADGPTRALVATRQLLEESEHASYAEQFRREIELQSIIRESADAQEGRNAFVEKRKAQFTGR</sequence>
<dbReference type="InterPro" id="IPR014748">
    <property type="entry name" value="Enoyl-CoA_hydra_C"/>
</dbReference>
<organism evidence="2 3">
    <name type="scientific">Bradyrhizobium macuxiense</name>
    <dbReference type="NCBI Taxonomy" id="1755647"/>
    <lineage>
        <taxon>Bacteria</taxon>
        <taxon>Pseudomonadati</taxon>
        <taxon>Pseudomonadota</taxon>
        <taxon>Alphaproteobacteria</taxon>
        <taxon>Hyphomicrobiales</taxon>
        <taxon>Nitrobacteraceae</taxon>
        <taxon>Bradyrhizobium</taxon>
    </lineage>
</organism>
<dbReference type="PANTHER" id="PTHR43459:SF1">
    <property type="entry name" value="EG:BACN32G11.4 PROTEIN"/>
    <property type="match status" value="1"/>
</dbReference>
<dbReference type="Proteomes" id="UP000321304">
    <property type="component" value="Unassembled WGS sequence"/>
</dbReference>
<comment type="similarity">
    <text evidence="1">Belongs to the enoyl-CoA hydratase/isomerase family.</text>
</comment>
<evidence type="ECO:0000313" key="2">
    <source>
        <dbReference type="EMBL" id="TWB88912.1"/>
    </source>
</evidence>
<name>A0A560L0N8_9BRAD</name>
<dbReference type="AlphaFoldDB" id="A0A560L0N8"/>
<dbReference type="PANTHER" id="PTHR43459">
    <property type="entry name" value="ENOYL-COA HYDRATASE"/>
    <property type="match status" value="1"/>
</dbReference>
<dbReference type="Pfam" id="PF00378">
    <property type="entry name" value="ECH_1"/>
    <property type="match status" value="1"/>
</dbReference>
<dbReference type="CDD" id="cd06558">
    <property type="entry name" value="crotonase-like"/>
    <property type="match status" value="1"/>
</dbReference>
<dbReference type="Gene3D" id="3.90.226.10">
    <property type="entry name" value="2-enoyl-CoA Hydratase, Chain A, domain 1"/>
    <property type="match status" value="1"/>
</dbReference>
<dbReference type="SUPFAM" id="SSF52096">
    <property type="entry name" value="ClpP/crotonase"/>
    <property type="match status" value="1"/>
</dbReference>
<keyword evidence="3" id="KW-1185">Reference proteome</keyword>
<dbReference type="EMBL" id="VITY01000017">
    <property type="protein sequence ID" value="TWB88912.1"/>
    <property type="molecule type" value="Genomic_DNA"/>
</dbReference>
<dbReference type="GO" id="GO:0016853">
    <property type="term" value="F:isomerase activity"/>
    <property type="evidence" value="ECO:0007669"/>
    <property type="project" value="UniProtKB-KW"/>
</dbReference>
<dbReference type="InterPro" id="IPR029045">
    <property type="entry name" value="ClpP/crotonase-like_dom_sf"/>
</dbReference>
<evidence type="ECO:0000313" key="3">
    <source>
        <dbReference type="Proteomes" id="UP000321304"/>
    </source>
</evidence>
<reference evidence="2 3" key="1">
    <citation type="submission" date="2019-06" db="EMBL/GenBank/DDBJ databases">
        <title>Genomic Encyclopedia of Type Strains, Phase IV (KMG-V): Genome sequencing to study the core and pangenomes of soil and plant-associated prokaryotes.</title>
        <authorList>
            <person name="Whitman W."/>
        </authorList>
    </citation>
    <scope>NUCLEOTIDE SEQUENCE [LARGE SCALE GENOMIC DNA]</scope>
    <source>
        <strain evidence="2 3">BR 10355</strain>
    </source>
</reference>